<accession>A0A511DB00</accession>
<gene>
    <name evidence="4" type="ORF">PSU4_07010</name>
</gene>
<protein>
    <recommendedName>
        <fullName evidence="3">Thioredoxin-like fold domain-containing protein</fullName>
    </recommendedName>
</protein>
<keyword evidence="5" id="KW-1185">Reference proteome</keyword>
<evidence type="ECO:0000259" key="3">
    <source>
        <dbReference type="Pfam" id="PF13462"/>
    </source>
</evidence>
<dbReference type="InterPro" id="IPR012336">
    <property type="entry name" value="Thioredoxin-like_fold"/>
</dbReference>
<feature type="domain" description="Thioredoxin-like fold" evidence="3">
    <location>
        <begin position="73"/>
        <end position="248"/>
    </location>
</feature>
<dbReference type="Gene3D" id="3.40.30.10">
    <property type="entry name" value="Glutaredoxin"/>
    <property type="match status" value="1"/>
</dbReference>
<feature type="transmembrane region" description="Helical" evidence="2">
    <location>
        <begin position="37"/>
        <end position="57"/>
    </location>
</feature>
<dbReference type="AlphaFoldDB" id="A0A511DB00"/>
<keyword evidence="2" id="KW-0472">Membrane</keyword>
<feature type="compositionally biased region" description="Low complexity" evidence="1">
    <location>
        <begin position="13"/>
        <end position="22"/>
    </location>
</feature>
<dbReference type="OrthoDB" id="117402at2"/>
<keyword evidence="2" id="KW-1133">Transmembrane helix</keyword>
<evidence type="ECO:0000313" key="4">
    <source>
        <dbReference type="EMBL" id="GEL21747.1"/>
    </source>
</evidence>
<sequence>MGGASRSEKQRRQAANQRLAAAGITPKQSGPSGGTRIALIVVAAVVVVAGVIGYFVIHNRQSTTPNYAVAANGTVVTAGKTDAPVTVDVYEDYLCPVCERFESRYADDVTAALNDGKIKVNYHSTAILDSLTTPPGYSTLAANAALCAVPAGIWPAYHKALYDQQPAERSAGLTAQQLVDIGTEAGATSPDWASCVTGNGNAAAITAATKAAIANPALLTNGQFGTPTILVDGKKIDLNDSKWLSNAIADK</sequence>
<dbReference type="Proteomes" id="UP000321685">
    <property type="component" value="Unassembled WGS sequence"/>
</dbReference>
<reference evidence="4 5" key="1">
    <citation type="submission" date="2019-07" db="EMBL/GenBank/DDBJ databases">
        <title>Whole genome shotgun sequence of Pseudonocardia sulfidoxydans NBRC 16205.</title>
        <authorList>
            <person name="Hosoyama A."/>
            <person name="Uohara A."/>
            <person name="Ohji S."/>
            <person name="Ichikawa N."/>
        </authorList>
    </citation>
    <scope>NUCLEOTIDE SEQUENCE [LARGE SCALE GENOMIC DNA]</scope>
    <source>
        <strain evidence="4 5">NBRC 16205</strain>
    </source>
</reference>
<evidence type="ECO:0000313" key="5">
    <source>
        <dbReference type="Proteomes" id="UP000321685"/>
    </source>
</evidence>
<dbReference type="Pfam" id="PF13462">
    <property type="entry name" value="Thioredoxin_4"/>
    <property type="match status" value="1"/>
</dbReference>
<dbReference type="RefSeq" id="WP_147102481.1">
    <property type="nucleotide sequence ID" value="NZ_BJVJ01000004.1"/>
</dbReference>
<name>A0A511DB00_9PSEU</name>
<feature type="compositionally biased region" description="Basic and acidic residues" evidence="1">
    <location>
        <begin position="1"/>
        <end position="11"/>
    </location>
</feature>
<comment type="caution">
    <text evidence="4">The sequence shown here is derived from an EMBL/GenBank/DDBJ whole genome shotgun (WGS) entry which is preliminary data.</text>
</comment>
<evidence type="ECO:0000256" key="1">
    <source>
        <dbReference type="SAM" id="MobiDB-lite"/>
    </source>
</evidence>
<dbReference type="EMBL" id="BJVJ01000004">
    <property type="protein sequence ID" value="GEL21747.1"/>
    <property type="molecule type" value="Genomic_DNA"/>
</dbReference>
<keyword evidence="2" id="KW-0812">Transmembrane</keyword>
<dbReference type="InterPro" id="IPR036249">
    <property type="entry name" value="Thioredoxin-like_sf"/>
</dbReference>
<dbReference type="CDD" id="cd02972">
    <property type="entry name" value="DsbA_family"/>
    <property type="match status" value="1"/>
</dbReference>
<dbReference type="SUPFAM" id="SSF52833">
    <property type="entry name" value="Thioredoxin-like"/>
    <property type="match status" value="1"/>
</dbReference>
<evidence type="ECO:0000256" key="2">
    <source>
        <dbReference type="SAM" id="Phobius"/>
    </source>
</evidence>
<organism evidence="4 5">
    <name type="scientific">Pseudonocardia sulfidoxydans NBRC 16205</name>
    <dbReference type="NCBI Taxonomy" id="1223511"/>
    <lineage>
        <taxon>Bacteria</taxon>
        <taxon>Bacillati</taxon>
        <taxon>Actinomycetota</taxon>
        <taxon>Actinomycetes</taxon>
        <taxon>Pseudonocardiales</taxon>
        <taxon>Pseudonocardiaceae</taxon>
        <taxon>Pseudonocardia</taxon>
    </lineage>
</organism>
<proteinExistence type="predicted"/>
<feature type="region of interest" description="Disordered" evidence="1">
    <location>
        <begin position="1"/>
        <end position="32"/>
    </location>
</feature>